<dbReference type="EMBL" id="VLTN01000078">
    <property type="protein sequence ID" value="KAA0146783.1"/>
    <property type="molecule type" value="Genomic_DNA"/>
</dbReference>
<organism evidence="1 2">
    <name type="scientific">Cafeteria roenbergensis</name>
    <name type="common">Marine flagellate</name>
    <dbReference type="NCBI Taxonomy" id="33653"/>
    <lineage>
        <taxon>Eukaryota</taxon>
        <taxon>Sar</taxon>
        <taxon>Stramenopiles</taxon>
        <taxon>Bigyra</taxon>
        <taxon>Opalozoa</taxon>
        <taxon>Bicosoecida</taxon>
        <taxon>Cafeteriaceae</taxon>
        <taxon>Cafeteria</taxon>
    </lineage>
</organism>
<keyword evidence="2" id="KW-1185">Reference proteome</keyword>
<evidence type="ECO:0000313" key="2">
    <source>
        <dbReference type="Proteomes" id="UP000323011"/>
    </source>
</evidence>
<accession>A0A5A8C171</accession>
<reference evidence="1 2" key="1">
    <citation type="submission" date="2019-07" db="EMBL/GenBank/DDBJ databases">
        <title>Genomes of Cafeteria roenbergensis.</title>
        <authorList>
            <person name="Fischer M.G."/>
            <person name="Hackl T."/>
            <person name="Roman M."/>
        </authorList>
    </citation>
    <scope>NUCLEOTIDE SEQUENCE [LARGE SCALE GENOMIC DNA]</scope>
    <source>
        <strain evidence="1 2">BVI</strain>
    </source>
</reference>
<evidence type="ECO:0008006" key="3">
    <source>
        <dbReference type="Google" id="ProtNLM"/>
    </source>
</evidence>
<sequence length="148" mass="16386">MAAFVDTHDQPALRLLRGELLKLKSSVPRIGSAWNKRWFQVMPQQSRFGRKELALCYFPSKTAAAAAAADKAAPPPKRPVFLSRVERIQLIHHPDDVLTHASLGDDKNRRREAVKPVSALCLVIDCVGGESLVLQAPSTRALHIWTST</sequence>
<proteinExistence type="predicted"/>
<comment type="caution">
    <text evidence="1">The sequence shown here is derived from an EMBL/GenBank/DDBJ whole genome shotgun (WGS) entry which is preliminary data.</text>
</comment>
<dbReference type="SUPFAM" id="SSF50729">
    <property type="entry name" value="PH domain-like"/>
    <property type="match status" value="1"/>
</dbReference>
<dbReference type="AlphaFoldDB" id="A0A5A8C171"/>
<gene>
    <name evidence="1" type="ORF">FNF29_07845</name>
</gene>
<protein>
    <recommendedName>
        <fullName evidence="3">PH domain-containing protein</fullName>
    </recommendedName>
</protein>
<name>A0A5A8C171_CAFRO</name>
<dbReference type="Proteomes" id="UP000323011">
    <property type="component" value="Unassembled WGS sequence"/>
</dbReference>
<evidence type="ECO:0000313" key="1">
    <source>
        <dbReference type="EMBL" id="KAA0146783.1"/>
    </source>
</evidence>